<dbReference type="AlphaFoldDB" id="A0A0P7ZFG7"/>
<reference evidence="1 2" key="1">
    <citation type="submission" date="2015-09" db="EMBL/GenBank/DDBJ databases">
        <title>A metagenomics-based metabolic model of nitrate-dependent anaerobic oxidation of methane by Methanoperedens-like archaea.</title>
        <authorList>
            <person name="Arshad A."/>
            <person name="Speth D.R."/>
            <person name="De Graaf R.M."/>
            <person name="Op Den Camp H.J."/>
            <person name="Jetten M.S."/>
            <person name="Welte C.U."/>
        </authorList>
    </citation>
    <scope>NUCLEOTIDE SEQUENCE [LARGE SCALE GENOMIC DNA]</scope>
</reference>
<evidence type="ECO:0000313" key="1">
    <source>
        <dbReference type="EMBL" id="KPQ42301.1"/>
    </source>
</evidence>
<protein>
    <recommendedName>
        <fullName evidence="3">PKD domain-containing protein</fullName>
    </recommendedName>
</protein>
<feature type="non-terminal residue" evidence="1">
    <location>
        <position position="671"/>
    </location>
</feature>
<sequence>MELRAYTDDEDYSRKEFIVNRVPANFTLEYASPETQGKYAKYNITSNNTVDYYDFVKKSPDNGSTMNYSIHEYPDWGEGWWKIKDDQTLSSGVRDNSGEVAGLPNYTWSLKRLLGYNLTWVAHVRWDYQDTPPDDEGYENMVGWFKDRQPPNYPPYVSVDVLADPTDANLSWYTGNLTQHGWVKVNPSVWDWNRYYEPQFPEPLKLDWIFDGISVPPQVYVGQRPGHDEGDTGPAPPLGVFWLPTTGVHTIGLTVKDSGLSGIDDKGTIIYNPLQGSGTKSVTVYNDPPVINNMNVSMLDLTNSYSTAALQYLSLAREEPSPDPLQEGIAPWSSRHNPVHTGRTANVILNVTDPNIEDMQYMDYLHYRHIWGDGYETGWLNSTPTKDELITSTELVWNQTSLFPRMNEQAANKTHRYTAWADTTRFILNESVGITVEARDPYVAVTTYSDSIFVYDNPPRKPIVVSINTTKKMTDLPPNGFKEKGSIIFRSVSYDPDNPAGDVNGDTVYYHYNWGDGTESTWSASGSAEKKYFPTHWDFVDGKGRQYNIYYVTITVKDEWGLTSNSNTQILIYKNEPPKITIRGVQFNGIELVHASPEYFCGYDCQRDSRFRYTINPSVIDALIEDPDGDSVEATYEWGMGGKITNTNQYTFGYAVYRRDETNPPEWIWKY</sequence>
<dbReference type="Proteomes" id="UP000050360">
    <property type="component" value="Unassembled WGS sequence"/>
</dbReference>
<evidence type="ECO:0008006" key="3">
    <source>
        <dbReference type="Google" id="ProtNLM"/>
    </source>
</evidence>
<accession>A0A0P7ZFG7</accession>
<evidence type="ECO:0000313" key="2">
    <source>
        <dbReference type="Proteomes" id="UP000050360"/>
    </source>
</evidence>
<dbReference type="EMBL" id="LKCM01000241">
    <property type="protein sequence ID" value="KPQ42301.1"/>
    <property type="molecule type" value="Genomic_DNA"/>
</dbReference>
<organism evidence="1 2">
    <name type="scientific">Candidatus Methanoperedens nitratireducens</name>
    <dbReference type="NCBI Taxonomy" id="1392998"/>
    <lineage>
        <taxon>Archaea</taxon>
        <taxon>Methanobacteriati</taxon>
        <taxon>Methanobacteriota</taxon>
        <taxon>Stenosarchaea group</taxon>
        <taxon>Methanomicrobia</taxon>
        <taxon>Methanosarcinales</taxon>
        <taxon>ANME-2 cluster</taxon>
        <taxon>Candidatus Methanoperedentaceae</taxon>
        <taxon>Candidatus Methanoperedens</taxon>
    </lineage>
</organism>
<gene>
    <name evidence="1" type="ORF">MPEBLZ_03125</name>
</gene>
<proteinExistence type="predicted"/>
<name>A0A0P7ZFG7_9EURY</name>
<comment type="caution">
    <text evidence="1">The sequence shown here is derived from an EMBL/GenBank/DDBJ whole genome shotgun (WGS) entry which is preliminary data.</text>
</comment>